<evidence type="ECO:0000313" key="6">
    <source>
        <dbReference type="EMBL" id="HIW78254.1"/>
    </source>
</evidence>
<feature type="transmembrane region" description="Helical" evidence="5">
    <location>
        <begin position="440"/>
        <end position="462"/>
    </location>
</feature>
<evidence type="ECO:0000256" key="1">
    <source>
        <dbReference type="ARBA" id="ARBA00004141"/>
    </source>
</evidence>
<reference evidence="6" key="2">
    <citation type="submission" date="2021-04" db="EMBL/GenBank/DDBJ databases">
        <authorList>
            <person name="Gilroy R."/>
        </authorList>
    </citation>
    <scope>NUCLEOTIDE SEQUENCE</scope>
    <source>
        <strain evidence="6">ChiSxjej5B17-1746</strain>
    </source>
</reference>
<dbReference type="AlphaFoldDB" id="A0A9D1U850"/>
<reference evidence="6" key="1">
    <citation type="journal article" date="2021" name="PeerJ">
        <title>Extensive microbial diversity within the chicken gut microbiome revealed by metagenomics and culture.</title>
        <authorList>
            <person name="Gilroy R."/>
            <person name="Ravi A."/>
            <person name="Getino M."/>
            <person name="Pursley I."/>
            <person name="Horton D.L."/>
            <person name="Alikhan N.F."/>
            <person name="Baker D."/>
            <person name="Gharbi K."/>
            <person name="Hall N."/>
            <person name="Watson M."/>
            <person name="Adriaenssens E.M."/>
            <person name="Foster-Nyarko E."/>
            <person name="Jarju S."/>
            <person name="Secka A."/>
            <person name="Antonio M."/>
            <person name="Oren A."/>
            <person name="Chaudhuri R.R."/>
            <person name="La Ragione R."/>
            <person name="Hildebrand F."/>
            <person name="Pallen M.J."/>
        </authorList>
    </citation>
    <scope>NUCLEOTIDE SEQUENCE</scope>
    <source>
        <strain evidence="6">ChiSxjej5B17-1746</strain>
    </source>
</reference>
<evidence type="ECO:0000313" key="7">
    <source>
        <dbReference type="Proteomes" id="UP000824264"/>
    </source>
</evidence>
<evidence type="ECO:0000256" key="3">
    <source>
        <dbReference type="ARBA" id="ARBA00022989"/>
    </source>
</evidence>
<dbReference type="GO" id="GO:0005886">
    <property type="term" value="C:plasma membrane"/>
    <property type="evidence" value="ECO:0007669"/>
    <property type="project" value="TreeGrafter"/>
</dbReference>
<dbReference type="Proteomes" id="UP000824264">
    <property type="component" value="Unassembled WGS sequence"/>
</dbReference>
<feature type="transmembrane region" description="Helical" evidence="5">
    <location>
        <begin position="414"/>
        <end position="433"/>
    </location>
</feature>
<feature type="transmembrane region" description="Helical" evidence="5">
    <location>
        <begin position="287"/>
        <end position="306"/>
    </location>
</feature>
<gene>
    <name evidence="6" type="ORF">H9874_03815</name>
</gene>
<comment type="subcellular location">
    <subcellularLocation>
        <location evidence="1">Membrane</location>
        <topology evidence="1">Multi-pass membrane protein</topology>
    </subcellularLocation>
</comment>
<evidence type="ECO:0000256" key="2">
    <source>
        <dbReference type="ARBA" id="ARBA00022692"/>
    </source>
</evidence>
<feature type="transmembrane region" description="Helical" evidence="5">
    <location>
        <begin position="221"/>
        <end position="239"/>
    </location>
</feature>
<dbReference type="Pfam" id="PF00939">
    <property type="entry name" value="Na_sulph_symp"/>
    <property type="match status" value="1"/>
</dbReference>
<keyword evidence="4 5" id="KW-0472">Membrane</keyword>
<name>A0A9D1U850_9BACT</name>
<evidence type="ECO:0000256" key="5">
    <source>
        <dbReference type="SAM" id="Phobius"/>
    </source>
</evidence>
<dbReference type="EMBL" id="DXGI01000135">
    <property type="protein sequence ID" value="HIW78254.1"/>
    <property type="molecule type" value="Genomic_DNA"/>
</dbReference>
<protein>
    <submittedName>
        <fullName evidence="6">Anion permease</fullName>
    </submittedName>
</protein>
<dbReference type="InterPro" id="IPR001898">
    <property type="entry name" value="SLC13A/DASS"/>
</dbReference>
<feature type="transmembrane region" description="Helical" evidence="5">
    <location>
        <begin position="88"/>
        <end position="107"/>
    </location>
</feature>
<comment type="caution">
    <text evidence="6">The sequence shown here is derived from an EMBL/GenBank/DDBJ whole genome shotgun (WGS) entry which is preliminary data.</text>
</comment>
<organism evidence="6 7">
    <name type="scientific">Candidatus Bilophila faecipullorum</name>
    <dbReference type="NCBI Taxonomy" id="2838482"/>
    <lineage>
        <taxon>Bacteria</taxon>
        <taxon>Pseudomonadati</taxon>
        <taxon>Thermodesulfobacteriota</taxon>
        <taxon>Desulfovibrionia</taxon>
        <taxon>Desulfovibrionales</taxon>
        <taxon>Desulfovibrionaceae</taxon>
        <taxon>Bilophila</taxon>
    </lineage>
</organism>
<accession>A0A9D1U850</accession>
<sequence length="464" mass="50260">MSPKNTTLALKWFVSFLIPALVYWLLPIDGKTLTHEMALFLAITTWAVCMWAMDTMNEIAVGLALPVLYIVFCGVKQQVVYMPWTSEVPIIVIGGFALGKILSGTGLGKRIGLTCVRCMGGSFIGTLIGVTVAVSIVAPLVPAVTGKAAIFCAIGISLCDALDFKPKSREATAVILTCCLAVASTKLCYLTGGADLVLGMGLLHKVSGLSTSWMEYAMHNFLPGMIYTFMSVGLVILLLPSKVDRQTLRATLQVKYQELGPVTTEQKRAAVLMLVTLLLLSTDKLHGIAAGLVMILITFVAFLPGVRLLDGKRFSSINFAPLFFIMGCMTIGSAGGFLKVTAWVANITLPYLQGMSTTLAGFTSYVLGAGANFLLTPLAATTTMTSPITELGVQMNIDPRILFYSFQYGLDNYVFPYEYAVLLYFFSSGYMLFKDMVKVLAARMVLTGVFLVLIAIPFWKFILA</sequence>
<feature type="transmembrane region" description="Helical" evidence="5">
    <location>
        <begin position="59"/>
        <end position="82"/>
    </location>
</feature>
<feature type="transmembrane region" description="Helical" evidence="5">
    <location>
        <begin position="32"/>
        <end position="52"/>
    </location>
</feature>
<keyword evidence="3 5" id="KW-1133">Transmembrane helix</keyword>
<dbReference type="GO" id="GO:0022857">
    <property type="term" value="F:transmembrane transporter activity"/>
    <property type="evidence" value="ECO:0007669"/>
    <property type="project" value="InterPro"/>
</dbReference>
<dbReference type="PANTHER" id="PTHR10283">
    <property type="entry name" value="SOLUTE CARRIER FAMILY 13 MEMBER"/>
    <property type="match status" value="1"/>
</dbReference>
<feature type="transmembrane region" description="Helical" evidence="5">
    <location>
        <begin position="7"/>
        <end position="26"/>
    </location>
</feature>
<feature type="transmembrane region" description="Helical" evidence="5">
    <location>
        <begin position="359"/>
        <end position="380"/>
    </location>
</feature>
<proteinExistence type="predicted"/>
<evidence type="ECO:0000256" key="4">
    <source>
        <dbReference type="ARBA" id="ARBA00023136"/>
    </source>
</evidence>
<feature type="transmembrane region" description="Helical" evidence="5">
    <location>
        <begin position="318"/>
        <end position="338"/>
    </location>
</feature>
<feature type="transmembrane region" description="Helical" evidence="5">
    <location>
        <begin position="119"/>
        <end position="138"/>
    </location>
</feature>
<keyword evidence="2 5" id="KW-0812">Transmembrane</keyword>